<dbReference type="InterPro" id="IPR001701">
    <property type="entry name" value="Glyco_hydro_9"/>
</dbReference>
<evidence type="ECO:0000256" key="10">
    <source>
        <dbReference type="SAM" id="MobiDB-lite"/>
    </source>
</evidence>
<dbReference type="InterPro" id="IPR012341">
    <property type="entry name" value="6hp_glycosidase-like_sf"/>
</dbReference>
<evidence type="ECO:0000256" key="5">
    <source>
        <dbReference type="ARBA" id="ARBA00023277"/>
    </source>
</evidence>
<dbReference type="EMBL" id="ADBJ01000028">
    <property type="protein sequence ID" value="EFA80815.1"/>
    <property type="molecule type" value="Genomic_DNA"/>
</dbReference>
<evidence type="ECO:0000256" key="9">
    <source>
        <dbReference type="RuleBase" id="RU361166"/>
    </source>
</evidence>
<dbReference type="GO" id="GO:0008810">
    <property type="term" value="F:cellulase activity"/>
    <property type="evidence" value="ECO:0007669"/>
    <property type="project" value="UniProtKB-EC"/>
</dbReference>
<dbReference type="PANTHER" id="PTHR22298">
    <property type="entry name" value="ENDO-1,4-BETA-GLUCANASE"/>
    <property type="match status" value="1"/>
</dbReference>
<keyword evidence="5 8" id="KW-0119">Carbohydrate metabolism</keyword>
<evidence type="ECO:0000256" key="8">
    <source>
        <dbReference type="PROSITE-ProRule" id="PRU10060"/>
    </source>
</evidence>
<dbReference type="STRING" id="670386.D3BD23"/>
<evidence type="ECO:0000313" key="12">
    <source>
        <dbReference type="EMBL" id="EFA80815.1"/>
    </source>
</evidence>
<gene>
    <name evidence="12" type="ORF">PPL_06403</name>
</gene>
<dbReference type="AlphaFoldDB" id="D3BD23"/>
<accession>D3BD23</accession>
<evidence type="ECO:0000256" key="3">
    <source>
        <dbReference type="ARBA" id="ARBA00022801"/>
    </source>
</evidence>
<comment type="catalytic activity">
    <reaction evidence="1 9">
        <text>Endohydrolysis of (1-&gt;4)-beta-D-glucosidic linkages in cellulose, lichenin and cereal beta-D-glucans.</text>
        <dbReference type="EC" id="3.2.1.4"/>
    </reaction>
</comment>
<dbReference type="RefSeq" id="XP_020432934.1">
    <property type="nucleotide sequence ID" value="XM_020577260.1"/>
</dbReference>
<evidence type="ECO:0000256" key="7">
    <source>
        <dbReference type="ARBA" id="ARBA00023326"/>
    </source>
</evidence>
<dbReference type="InterPro" id="IPR033126">
    <property type="entry name" value="Glyco_hydro_9_Asp/Glu_AS"/>
</dbReference>
<evidence type="ECO:0000256" key="4">
    <source>
        <dbReference type="ARBA" id="ARBA00023001"/>
    </source>
</evidence>
<dbReference type="SUPFAM" id="SSF48208">
    <property type="entry name" value="Six-hairpin glycosidases"/>
    <property type="match status" value="1"/>
</dbReference>
<feature type="domain" description="Glycoside hydrolase family 9" evidence="11">
    <location>
        <begin position="26"/>
        <end position="460"/>
    </location>
</feature>
<feature type="chain" id="PRO_5005126282" description="Endoglucanase" evidence="9">
    <location>
        <begin position="21"/>
        <end position="577"/>
    </location>
</feature>
<dbReference type="PROSITE" id="PS00698">
    <property type="entry name" value="GH9_3"/>
    <property type="match status" value="1"/>
</dbReference>
<name>D3BD23_HETP5</name>
<comment type="caution">
    <text evidence="12">The sequence shown here is derived from an EMBL/GenBank/DDBJ whole genome shotgun (WGS) entry which is preliminary data.</text>
</comment>
<evidence type="ECO:0000313" key="13">
    <source>
        <dbReference type="Proteomes" id="UP000001396"/>
    </source>
</evidence>
<dbReference type="GO" id="GO:0030245">
    <property type="term" value="P:cellulose catabolic process"/>
    <property type="evidence" value="ECO:0007669"/>
    <property type="project" value="UniProtKB-KW"/>
</dbReference>
<dbReference type="GeneID" id="31361885"/>
<keyword evidence="9" id="KW-0732">Signal</keyword>
<sequence length="577" mass="62617">MKYIILSIVLLSVFVSLNLAQNGIDYCVPLYASLMFYKAQRAGKLPDNDVPWRADSVLNDGQDLGIDLSGGYFDAGDYIKFTFPLAYVMTTLGWSYVQFQDNIVNKCHLQDEYLSVLKYGTDWIMNAHYDANHLVTQVDVMNSHSAWNKPSDIDYKRTLFTVDNTQKCTDVAMQSASALAMASLAFASTNPTYSTQLLTKAKSLYTLGKNCPAGTMVVPDTSQGYSSSGYQDEQIWASICMYLATGRSTSTTYYSDLTGSLQALQGRAFNDIWSVVISWDSKYSAAAMMAFKSLSSDPNLSQFSSSLQSLANAIVTTWSNQDKFTNGIVSSKDGWQWGNNRYSMGGAFLAAVMNSTDSNNWAKQQVNCVLGQCPSNSKSYVIGYGNNYALFPHHRAAHNPVPQTSGGQLTINYPVATTYTLLGALIGGPSIQNPSYTDTRDNYIQNEPAIDYNAGFTGALAGLVNFEHTGGYNGNPTSTTSSQSTTSTTSSQSTTTTTTSKPTTTSSTTSSQSTSSTTTTAHQSTSSTTSHLTTNGEEPTEDPTISSGYLLKSSFIFVLLTFVFIKTKISKIVLGVN</sequence>
<dbReference type="Gene3D" id="1.50.10.10">
    <property type="match status" value="1"/>
</dbReference>
<dbReference type="Pfam" id="PF00759">
    <property type="entry name" value="Glyco_hydro_9"/>
    <property type="match status" value="1"/>
</dbReference>
<feature type="region of interest" description="Disordered" evidence="10">
    <location>
        <begin position="472"/>
        <end position="545"/>
    </location>
</feature>
<feature type="signal peptide" evidence="9">
    <location>
        <begin position="1"/>
        <end position="20"/>
    </location>
</feature>
<keyword evidence="7 8" id="KW-0624">Polysaccharide degradation</keyword>
<reference evidence="12 13" key="1">
    <citation type="journal article" date="2011" name="Genome Res.">
        <title>Phylogeny-wide analysis of social amoeba genomes highlights ancient origins for complex intercellular communication.</title>
        <authorList>
            <person name="Heidel A.J."/>
            <person name="Lawal H.M."/>
            <person name="Felder M."/>
            <person name="Schilde C."/>
            <person name="Helps N.R."/>
            <person name="Tunggal B."/>
            <person name="Rivero F."/>
            <person name="John U."/>
            <person name="Schleicher M."/>
            <person name="Eichinger L."/>
            <person name="Platzer M."/>
            <person name="Noegel A.A."/>
            <person name="Schaap P."/>
            <person name="Gloeckner G."/>
        </authorList>
    </citation>
    <scope>NUCLEOTIDE SEQUENCE [LARGE SCALE GENOMIC DNA]</scope>
    <source>
        <strain evidence="13">ATCC 26659 / Pp 5 / PN500</strain>
    </source>
</reference>
<evidence type="ECO:0000256" key="6">
    <source>
        <dbReference type="ARBA" id="ARBA00023295"/>
    </source>
</evidence>
<dbReference type="Proteomes" id="UP000001396">
    <property type="component" value="Unassembled WGS sequence"/>
</dbReference>
<keyword evidence="13" id="KW-1185">Reference proteome</keyword>
<comment type="similarity">
    <text evidence="2 8 9">Belongs to the glycosyl hydrolase 9 (cellulase E) family.</text>
</comment>
<keyword evidence="6 8" id="KW-0326">Glycosidase</keyword>
<dbReference type="InParanoid" id="D3BD23"/>
<dbReference type="OMA" id="TINCGNI"/>
<feature type="active site" evidence="8">
    <location>
        <position position="447"/>
    </location>
</feature>
<evidence type="ECO:0000256" key="2">
    <source>
        <dbReference type="ARBA" id="ARBA00007072"/>
    </source>
</evidence>
<evidence type="ECO:0000259" key="11">
    <source>
        <dbReference type="Pfam" id="PF00759"/>
    </source>
</evidence>
<feature type="compositionally biased region" description="Low complexity" evidence="10">
    <location>
        <begin position="477"/>
        <end position="534"/>
    </location>
</feature>
<feature type="active site" evidence="8">
    <location>
        <position position="438"/>
    </location>
</feature>
<proteinExistence type="inferred from homology"/>
<keyword evidence="4 9" id="KW-0136">Cellulose degradation</keyword>
<dbReference type="EC" id="3.2.1.4" evidence="9"/>
<dbReference type="InterPro" id="IPR008928">
    <property type="entry name" value="6-hairpin_glycosidase_sf"/>
</dbReference>
<organism evidence="12 13">
    <name type="scientific">Heterostelium pallidum (strain ATCC 26659 / Pp 5 / PN500)</name>
    <name type="common">Cellular slime mold</name>
    <name type="synonym">Polysphondylium pallidum</name>
    <dbReference type="NCBI Taxonomy" id="670386"/>
    <lineage>
        <taxon>Eukaryota</taxon>
        <taxon>Amoebozoa</taxon>
        <taxon>Evosea</taxon>
        <taxon>Eumycetozoa</taxon>
        <taxon>Dictyostelia</taxon>
        <taxon>Acytosteliales</taxon>
        <taxon>Acytosteliaceae</taxon>
        <taxon>Heterostelium</taxon>
    </lineage>
</organism>
<evidence type="ECO:0000256" key="1">
    <source>
        <dbReference type="ARBA" id="ARBA00000966"/>
    </source>
</evidence>
<protein>
    <recommendedName>
        <fullName evidence="9">Endoglucanase</fullName>
        <ecNumber evidence="9">3.2.1.4</ecNumber>
    </recommendedName>
</protein>
<keyword evidence="3 8" id="KW-0378">Hydrolase</keyword>